<proteinExistence type="predicted"/>
<reference evidence="2 3" key="1">
    <citation type="submission" date="2013-11" db="EMBL/GenBank/DDBJ databases">
        <title>Opisthorchis viverrini - life in the bile duct.</title>
        <authorList>
            <person name="Young N.D."/>
            <person name="Nagarajan N."/>
            <person name="Lin S.J."/>
            <person name="Korhonen P.K."/>
            <person name="Jex A.R."/>
            <person name="Hall R.S."/>
            <person name="Safavi-Hemami H."/>
            <person name="Kaewkong W."/>
            <person name="Bertrand D."/>
            <person name="Gao S."/>
            <person name="Seet Q."/>
            <person name="Wongkham S."/>
            <person name="Teh B.T."/>
            <person name="Wongkham C."/>
            <person name="Intapan P.M."/>
            <person name="Maleewong W."/>
            <person name="Yang X."/>
            <person name="Hu M."/>
            <person name="Wang Z."/>
            <person name="Hofmann A."/>
            <person name="Sternberg P.W."/>
            <person name="Tan P."/>
            <person name="Wang J."/>
            <person name="Gasser R.B."/>
        </authorList>
    </citation>
    <scope>NUCLEOTIDE SEQUENCE [LARGE SCALE GENOMIC DNA]</scope>
</reference>
<keyword evidence="3" id="KW-1185">Reference proteome</keyword>
<dbReference type="AlphaFoldDB" id="A0A074ZNQ2"/>
<dbReference type="Proteomes" id="UP000054324">
    <property type="component" value="Unassembled WGS sequence"/>
</dbReference>
<sequence length="66" mass="7422">MLQRRPTAADISLASVDLLGFARGLQSGIMTPEQVLLLLDIHASETSSRTWNPVSRHHRQEESIQR</sequence>
<evidence type="ECO:0000256" key="1">
    <source>
        <dbReference type="SAM" id="MobiDB-lite"/>
    </source>
</evidence>
<dbReference type="GeneID" id="20318493"/>
<organism evidence="2 3">
    <name type="scientific">Opisthorchis viverrini</name>
    <name type="common">Southeast Asian liver fluke</name>
    <dbReference type="NCBI Taxonomy" id="6198"/>
    <lineage>
        <taxon>Eukaryota</taxon>
        <taxon>Metazoa</taxon>
        <taxon>Spiralia</taxon>
        <taxon>Lophotrochozoa</taxon>
        <taxon>Platyhelminthes</taxon>
        <taxon>Trematoda</taxon>
        <taxon>Digenea</taxon>
        <taxon>Opisthorchiida</taxon>
        <taxon>Opisthorchiata</taxon>
        <taxon>Opisthorchiidae</taxon>
        <taxon>Opisthorchis</taxon>
    </lineage>
</organism>
<evidence type="ECO:0000313" key="3">
    <source>
        <dbReference type="Proteomes" id="UP000054324"/>
    </source>
</evidence>
<gene>
    <name evidence="2" type="ORF">T265_04311</name>
</gene>
<feature type="region of interest" description="Disordered" evidence="1">
    <location>
        <begin position="47"/>
        <end position="66"/>
    </location>
</feature>
<dbReference type="RefSeq" id="XP_009167274.1">
    <property type="nucleotide sequence ID" value="XM_009169010.1"/>
</dbReference>
<accession>A0A074ZNQ2</accession>
<dbReference type="KEGG" id="ovi:T265_04311"/>
<name>A0A074ZNQ2_OPIVI</name>
<dbReference type="CTD" id="20318493"/>
<evidence type="ECO:0000313" key="2">
    <source>
        <dbReference type="EMBL" id="KER29023.1"/>
    </source>
</evidence>
<protein>
    <submittedName>
        <fullName evidence="2">Uncharacterized protein</fullName>
    </submittedName>
</protein>
<dbReference type="EMBL" id="KL596687">
    <property type="protein sequence ID" value="KER29023.1"/>
    <property type="molecule type" value="Genomic_DNA"/>
</dbReference>